<feature type="region of interest" description="Disordered" evidence="1">
    <location>
        <begin position="18"/>
        <end position="79"/>
    </location>
</feature>
<reference evidence="2" key="1">
    <citation type="submission" date="2017-08" db="EMBL/GenBank/DDBJ databases">
        <authorList>
            <person name="Polle J.E."/>
            <person name="Barry K."/>
            <person name="Cushman J."/>
            <person name="Schmutz J."/>
            <person name="Tran D."/>
            <person name="Hathwaick L.T."/>
            <person name="Yim W.C."/>
            <person name="Jenkins J."/>
            <person name="Mckie-Krisberg Z.M."/>
            <person name="Prochnik S."/>
            <person name="Lindquist E."/>
            <person name="Dockter R.B."/>
            <person name="Adam C."/>
            <person name="Molina H."/>
            <person name="Bunkerborg J."/>
            <person name="Jin E."/>
            <person name="Buchheim M."/>
            <person name="Magnuson J."/>
        </authorList>
    </citation>
    <scope>NUCLEOTIDE SEQUENCE</scope>
    <source>
        <strain evidence="2">CCAP 19/18</strain>
    </source>
</reference>
<evidence type="ECO:0008006" key="4">
    <source>
        <dbReference type="Google" id="ProtNLM"/>
    </source>
</evidence>
<dbReference type="Proteomes" id="UP000815325">
    <property type="component" value="Unassembled WGS sequence"/>
</dbReference>
<protein>
    <recommendedName>
        <fullName evidence="4">Encoded protein</fullName>
    </recommendedName>
</protein>
<gene>
    <name evidence="2" type="ORF">DUNSADRAFT_7521</name>
</gene>
<evidence type="ECO:0000313" key="3">
    <source>
        <dbReference type="Proteomes" id="UP000815325"/>
    </source>
</evidence>
<evidence type="ECO:0000313" key="2">
    <source>
        <dbReference type="EMBL" id="KAF5835355.1"/>
    </source>
</evidence>
<organism evidence="2 3">
    <name type="scientific">Dunaliella salina</name>
    <name type="common">Green alga</name>
    <name type="synonym">Protococcus salinus</name>
    <dbReference type="NCBI Taxonomy" id="3046"/>
    <lineage>
        <taxon>Eukaryota</taxon>
        <taxon>Viridiplantae</taxon>
        <taxon>Chlorophyta</taxon>
        <taxon>core chlorophytes</taxon>
        <taxon>Chlorophyceae</taxon>
        <taxon>CS clade</taxon>
        <taxon>Chlamydomonadales</taxon>
        <taxon>Dunaliellaceae</taxon>
        <taxon>Dunaliella</taxon>
    </lineage>
</organism>
<name>A0ABQ7GL71_DUNSA</name>
<sequence>MLLLAQISDPTCSTRASLSLSLPGADNNDAESSLRTGFAGDTALSTGTLERFSQQNRGRDQMSQAHIGRRLQESSGPGK</sequence>
<feature type="compositionally biased region" description="Polar residues" evidence="1">
    <location>
        <begin position="43"/>
        <end position="64"/>
    </location>
</feature>
<comment type="caution">
    <text evidence="2">The sequence shown here is derived from an EMBL/GenBank/DDBJ whole genome shotgun (WGS) entry which is preliminary data.</text>
</comment>
<dbReference type="EMBL" id="MU069709">
    <property type="protein sequence ID" value="KAF5835355.1"/>
    <property type="molecule type" value="Genomic_DNA"/>
</dbReference>
<keyword evidence="3" id="KW-1185">Reference proteome</keyword>
<proteinExistence type="predicted"/>
<accession>A0ABQ7GL71</accession>
<evidence type="ECO:0000256" key="1">
    <source>
        <dbReference type="SAM" id="MobiDB-lite"/>
    </source>
</evidence>